<dbReference type="Gene3D" id="3.30.420.10">
    <property type="entry name" value="Ribonuclease H-like superfamily/Ribonuclease H"/>
    <property type="match status" value="1"/>
</dbReference>
<name>A0A4Y2E7F6_ARAVE</name>
<evidence type="ECO:0000313" key="2">
    <source>
        <dbReference type="Proteomes" id="UP000499080"/>
    </source>
</evidence>
<protein>
    <submittedName>
        <fullName evidence="1">Uncharacterized protein</fullName>
    </submittedName>
</protein>
<keyword evidence="2" id="KW-1185">Reference proteome</keyword>
<comment type="caution">
    <text evidence="1">The sequence shown here is derived from an EMBL/GenBank/DDBJ whole genome shotgun (WGS) entry which is preliminary data.</text>
</comment>
<evidence type="ECO:0000313" key="1">
    <source>
        <dbReference type="EMBL" id="GBM24266.1"/>
    </source>
</evidence>
<proteinExistence type="predicted"/>
<dbReference type="EMBL" id="BGPR01000514">
    <property type="protein sequence ID" value="GBM24266.1"/>
    <property type="molecule type" value="Genomic_DNA"/>
</dbReference>
<dbReference type="Proteomes" id="UP000499080">
    <property type="component" value="Unassembled WGS sequence"/>
</dbReference>
<organism evidence="1 2">
    <name type="scientific">Araneus ventricosus</name>
    <name type="common">Orbweaver spider</name>
    <name type="synonym">Epeira ventricosa</name>
    <dbReference type="NCBI Taxonomy" id="182803"/>
    <lineage>
        <taxon>Eukaryota</taxon>
        <taxon>Metazoa</taxon>
        <taxon>Ecdysozoa</taxon>
        <taxon>Arthropoda</taxon>
        <taxon>Chelicerata</taxon>
        <taxon>Arachnida</taxon>
        <taxon>Araneae</taxon>
        <taxon>Araneomorphae</taxon>
        <taxon>Entelegynae</taxon>
        <taxon>Araneoidea</taxon>
        <taxon>Araneidae</taxon>
        <taxon>Araneus</taxon>
    </lineage>
</organism>
<dbReference type="AlphaFoldDB" id="A0A4Y2E7F6"/>
<dbReference type="PANTHER" id="PTHR47326:SF1">
    <property type="entry name" value="HTH PSQ-TYPE DOMAIN-CONTAINING PROTEIN"/>
    <property type="match status" value="1"/>
</dbReference>
<accession>A0A4Y2E7F6</accession>
<dbReference type="GO" id="GO:0003676">
    <property type="term" value="F:nucleic acid binding"/>
    <property type="evidence" value="ECO:0007669"/>
    <property type="project" value="InterPro"/>
</dbReference>
<dbReference type="PANTHER" id="PTHR47326">
    <property type="entry name" value="TRANSPOSABLE ELEMENT TC3 TRANSPOSASE-LIKE PROTEIN"/>
    <property type="match status" value="1"/>
</dbReference>
<dbReference type="OrthoDB" id="6764275at2759"/>
<gene>
    <name evidence="1" type="ORF">AVEN_22593_1</name>
</gene>
<reference evidence="1 2" key="1">
    <citation type="journal article" date="2019" name="Sci. Rep.">
        <title>Orb-weaving spider Araneus ventricosus genome elucidates the spidroin gene catalogue.</title>
        <authorList>
            <person name="Kono N."/>
            <person name="Nakamura H."/>
            <person name="Ohtoshi R."/>
            <person name="Moran D.A.P."/>
            <person name="Shinohara A."/>
            <person name="Yoshida Y."/>
            <person name="Fujiwara M."/>
            <person name="Mori M."/>
            <person name="Tomita M."/>
            <person name="Arakawa K."/>
        </authorList>
    </citation>
    <scope>NUCLEOTIDE SEQUENCE [LARGE SCALE GENOMIC DNA]</scope>
</reference>
<sequence length="97" mass="10813">MGGAEDCHPGLVIAALLLEDEVTDFIFQQDEAPPHWPLSVRGYLNDKFPQWRIGLRADDVLTLNHCPSRSPDLTPCDFFLCSCIKVSVFPPLRTTAS</sequence>
<dbReference type="InterPro" id="IPR036397">
    <property type="entry name" value="RNaseH_sf"/>
</dbReference>